<evidence type="ECO:0000256" key="1">
    <source>
        <dbReference type="SAM" id="MobiDB-lite"/>
    </source>
</evidence>
<proteinExistence type="predicted"/>
<gene>
    <name evidence="2" type="ORF">EJ05DRAFT_487664</name>
</gene>
<evidence type="ECO:0000313" key="3">
    <source>
        <dbReference type="Proteomes" id="UP000799437"/>
    </source>
</evidence>
<dbReference type="GeneID" id="54486684"/>
<dbReference type="AlphaFoldDB" id="A0A6A6W120"/>
<dbReference type="Proteomes" id="UP000799437">
    <property type="component" value="Unassembled WGS sequence"/>
</dbReference>
<dbReference type="RefSeq" id="XP_033598280.1">
    <property type="nucleotide sequence ID" value="XM_033745630.1"/>
</dbReference>
<feature type="compositionally biased region" description="Polar residues" evidence="1">
    <location>
        <begin position="116"/>
        <end position="127"/>
    </location>
</feature>
<protein>
    <submittedName>
        <fullName evidence="2">Uncharacterized protein</fullName>
    </submittedName>
</protein>
<sequence length="140" mass="14782">MASGVLSPHTSTMPDYNCCNVIIVPDWTRIWVPQSHAEPLPVSMAPKPISVRHILPVLGCQGALIGFLRAHMEDEMPPELRISASQGLSLWPSVALLPPPSFITTPPASLAMQPASRESMSASTATATGPGRLVAQPPAA</sequence>
<organism evidence="2 3">
    <name type="scientific">Pseudovirgaria hyperparasitica</name>
    <dbReference type="NCBI Taxonomy" id="470096"/>
    <lineage>
        <taxon>Eukaryota</taxon>
        <taxon>Fungi</taxon>
        <taxon>Dikarya</taxon>
        <taxon>Ascomycota</taxon>
        <taxon>Pezizomycotina</taxon>
        <taxon>Dothideomycetes</taxon>
        <taxon>Dothideomycetes incertae sedis</taxon>
        <taxon>Acrospermales</taxon>
        <taxon>Acrospermaceae</taxon>
        <taxon>Pseudovirgaria</taxon>
    </lineage>
</organism>
<feature type="region of interest" description="Disordered" evidence="1">
    <location>
        <begin position="108"/>
        <end position="140"/>
    </location>
</feature>
<keyword evidence="3" id="KW-1185">Reference proteome</keyword>
<name>A0A6A6W120_9PEZI</name>
<accession>A0A6A6W120</accession>
<dbReference type="EMBL" id="ML996576">
    <property type="protein sequence ID" value="KAF2755829.1"/>
    <property type="molecule type" value="Genomic_DNA"/>
</dbReference>
<evidence type="ECO:0000313" key="2">
    <source>
        <dbReference type="EMBL" id="KAF2755829.1"/>
    </source>
</evidence>
<reference evidence="2" key="1">
    <citation type="journal article" date="2020" name="Stud. Mycol.">
        <title>101 Dothideomycetes genomes: a test case for predicting lifestyles and emergence of pathogens.</title>
        <authorList>
            <person name="Haridas S."/>
            <person name="Albert R."/>
            <person name="Binder M."/>
            <person name="Bloem J."/>
            <person name="Labutti K."/>
            <person name="Salamov A."/>
            <person name="Andreopoulos B."/>
            <person name="Baker S."/>
            <person name="Barry K."/>
            <person name="Bills G."/>
            <person name="Bluhm B."/>
            <person name="Cannon C."/>
            <person name="Castanera R."/>
            <person name="Culley D."/>
            <person name="Daum C."/>
            <person name="Ezra D."/>
            <person name="Gonzalez J."/>
            <person name="Henrissat B."/>
            <person name="Kuo A."/>
            <person name="Liang C."/>
            <person name="Lipzen A."/>
            <person name="Lutzoni F."/>
            <person name="Magnuson J."/>
            <person name="Mondo S."/>
            <person name="Nolan M."/>
            <person name="Ohm R."/>
            <person name="Pangilinan J."/>
            <person name="Park H.-J."/>
            <person name="Ramirez L."/>
            <person name="Alfaro M."/>
            <person name="Sun H."/>
            <person name="Tritt A."/>
            <person name="Yoshinaga Y."/>
            <person name="Zwiers L.-H."/>
            <person name="Turgeon B."/>
            <person name="Goodwin S."/>
            <person name="Spatafora J."/>
            <person name="Crous P."/>
            <person name="Grigoriev I."/>
        </authorList>
    </citation>
    <scope>NUCLEOTIDE SEQUENCE</scope>
    <source>
        <strain evidence="2">CBS 121739</strain>
    </source>
</reference>